<dbReference type="GO" id="GO:0016887">
    <property type="term" value="F:ATP hydrolysis activity"/>
    <property type="evidence" value="ECO:0007669"/>
    <property type="project" value="InterPro"/>
</dbReference>
<protein>
    <submittedName>
        <fullName evidence="4">ATPase N2B (Nucleotide (GTP) binding protein)</fullName>
    </submittedName>
</protein>
<dbReference type="Proteomes" id="UP000281170">
    <property type="component" value="Plasmid 28"/>
</dbReference>
<evidence type="ECO:0000259" key="3">
    <source>
        <dbReference type="SMART" id="SM00382"/>
    </source>
</evidence>
<dbReference type="Proteomes" id="UP000054859">
    <property type="component" value="Unassembled WGS sequence"/>
</dbReference>
<dbReference type="PANTHER" id="PTHR12169:SF6">
    <property type="entry name" value="AFG1-LIKE ATPASE"/>
    <property type="match status" value="1"/>
</dbReference>
<evidence type="ECO:0000256" key="1">
    <source>
        <dbReference type="ARBA" id="ARBA00022741"/>
    </source>
</evidence>
<dbReference type="InterPro" id="IPR027417">
    <property type="entry name" value="P-loop_NTPase"/>
</dbReference>
<dbReference type="SMART" id="SM00382">
    <property type="entry name" value="AAA"/>
    <property type="match status" value="1"/>
</dbReference>
<keyword evidence="6" id="KW-1185">Reference proteome</keyword>
<dbReference type="EMBL" id="LR134437">
    <property type="protein sequence ID" value="VEH86242.1"/>
    <property type="molecule type" value="Genomic_DNA"/>
</dbReference>
<proteinExistence type="predicted"/>
<evidence type="ECO:0000313" key="7">
    <source>
        <dbReference type="Proteomes" id="UP000281170"/>
    </source>
</evidence>
<dbReference type="EMBL" id="LNKA01000001">
    <property type="protein sequence ID" value="KTC66470.1"/>
    <property type="molecule type" value="Genomic_DNA"/>
</dbReference>
<organism evidence="4 6">
    <name type="scientific">Legionella adelaidensis</name>
    <dbReference type="NCBI Taxonomy" id="45056"/>
    <lineage>
        <taxon>Bacteria</taxon>
        <taxon>Pseudomonadati</taxon>
        <taxon>Pseudomonadota</taxon>
        <taxon>Gammaproteobacteria</taxon>
        <taxon>Legionellales</taxon>
        <taxon>Legionellaceae</taxon>
        <taxon>Legionella</taxon>
    </lineage>
</organism>
<feature type="domain" description="AAA+ ATPase" evidence="3">
    <location>
        <begin position="51"/>
        <end position="177"/>
    </location>
</feature>
<dbReference type="InterPro" id="IPR003593">
    <property type="entry name" value="AAA+_ATPase"/>
</dbReference>
<keyword evidence="5" id="KW-0614">Plasmid</keyword>
<dbReference type="GO" id="GO:0005524">
    <property type="term" value="F:ATP binding"/>
    <property type="evidence" value="ECO:0007669"/>
    <property type="project" value="UniProtKB-KW"/>
</dbReference>
<dbReference type="PANTHER" id="PTHR12169">
    <property type="entry name" value="ATPASE N2B"/>
    <property type="match status" value="1"/>
</dbReference>
<reference evidence="4 6" key="1">
    <citation type="submission" date="2015-11" db="EMBL/GenBank/DDBJ databases">
        <title>Identification of large and diverse effector repertoires of 38 Legionella species.</title>
        <authorList>
            <person name="Burstein D."/>
            <person name="Amaro F."/>
            <person name="Zusman T."/>
            <person name="Lifshitz Z."/>
            <person name="Cohen O."/>
            <person name="Gilbert J.A."/>
            <person name="Pupko T."/>
            <person name="Shuman H.A."/>
            <person name="Segal G."/>
        </authorList>
    </citation>
    <scope>NUCLEOTIDE SEQUENCE [LARGE SCALE GENOMIC DNA]</scope>
    <source>
        <strain evidence="4 6">1762-AUS-E</strain>
    </source>
</reference>
<sequence>MNLMQQYELAVKRKEIQNDPLQIEILPSLQNLGDTLKRPKHTWFKRGRKKYVKGIYLYGPVGSGKTFLLDLFFQNVEERYKVRFHFHHFMQQVDNQLRRLQGHKDPLQIIANELAKKTRILFLDEFLVQDIADAMILSELLQALFAHDVVLIATSNTRPDDLYLNGLQRARFLPAIELIKTHCEILVLAENCDYRLGRTPVLEAYLSPLTNETHQLLEKQFRSIAKNIEEKGEIIIQNRVIPCIKSSERAVWFQFNVICSIPRSQLDYLEISDRYDTVFISEVPQLKNDDTVSAILLTNLVDVFYDKGIRLILSAAVPLKQLYLSGEVRKSFQRTLSRLEEMQSVSYLRRER</sequence>
<dbReference type="InterPro" id="IPR005654">
    <property type="entry name" value="ATPase_AFG1-like"/>
</dbReference>
<keyword evidence="2" id="KW-0067">ATP-binding</keyword>
<evidence type="ECO:0000313" key="6">
    <source>
        <dbReference type="Proteomes" id="UP000054859"/>
    </source>
</evidence>
<reference evidence="5 7" key="2">
    <citation type="submission" date="2018-12" db="EMBL/GenBank/DDBJ databases">
        <authorList>
            <consortium name="Pathogen Informatics"/>
        </authorList>
    </citation>
    <scope>NUCLEOTIDE SEQUENCE [LARGE SCALE GENOMIC DNA]</scope>
    <source>
        <strain evidence="5 7">NCTC12735</strain>
        <plasmid evidence="7">28</plasmid>
    </source>
</reference>
<geneLocation type="plasmid" evidence="5 7">
    <name>28</name>
</geneLocation>
<gene>
    <name evidence="5" type="primary">yhcM</name>
    <name evidence="4" type="ORF">Lade_1128</name>
    <name evidence="5" type="ORF">NCTC12735_01890</name>
</gene>
<name>A0A0W0R5W1_9GAMM</name>
<dbReference type="GO" id="GO:0005737">
    <property type="term" value="C:cytoplasm"/>
    <property type="evidence" value="ECO:0007669"/>
    <property type="project" value="TreeGrafter"/>
</dbReference>
<evidence type="ECO:0000313" key="4">
    <source>
        <dbReference type="EMBL" id="KTC66470.1"/>
    </source>
</evidence>
<dbReference type="Gene3D" id="3.40.50.300">
    <property type="entry name" value="P-loop containing nucleotide triphosphate hydrolases"/>
    <property type="match status" value="1"/>
</dbReference>
<dbReference type="NCBIfam" id="NF040713">
    <property type="entry name" value="ZapE"/>
    <property type="match status" value="1"/>
</dbReference>
<dbReference type="RefSeq" id="WP_058462140.1">
    <property type="nucleotide sequence ID" value="NZ_CAAAHS010000002.1"/>
</dbReference>
<dbReference type="SUPFAM" id="SSF52540">
    <property type="entry name" value="P-loop containing nucleoside triphosphate hydrolases"/>
    <property type="match status" value="1"/>
</dbReference>
<evidence type="ECO:0000256" key="2">
    <source>
        <dbReference type="ARBA" id="ARBA00022840"/>
    </source>
</evidence>
<dbReference type="OrthoDB" id="9774491at2"/>
<dbReference type="PATRIC" id="fig|45056.6.peg.1166"/>
<evidence type="ECO:0000313" key="5">
    <source>
        <dbReference type="EMBL" id="VEH86242.1"/>
    </source>
</evidence>
<dbReference type="AlphaFoldDB" id="A0A0W0R5W1"/>
<dbReference type="STRING" id="45056.Lade_1128"/>
<dbReference type="KEGG" id="ladl:NCTC12735_01890"/>
<dbReference type="Pfam" id="PF03969">
    <property type="entry name" value="AFG1_ATPase"/>
    <property type="match status" value="1"/>
</dbReference>
<keyword evidence="1" id="KW-0547">Nucleotide-binding</keyword>
<accession>A0A0W0R5W1</accession>